<keyword evidence="1 3" id="KW-0479">Metal-binding</keyword>
<evidence type="ECO:0000256" key="1">
    <source>
        <dbReference type="ARBA" id="ARBA00022771"/>
    </source>
</evidence>
<reference evidence="6" key="1">
    <citation type="submission" date="2020-06" db="EMBL/GenBank/DDBJ databases">
        <authorList>
            <person name="Ji K."/>
            <person name="Li J."/>
        </authorList>
    </citation>
    <scope>NUCLEOTIDE SEQUENCE</scope>
    <source>
        <strain evidence="6">JKM2019</strain>
        <tissue evidence="6">Whole body</tissue>
    </source>
</reference>
<evidence type="ECO:0000256" key="2">
    <source>
        <dbReference type="ARBA" id="ARBA00022833"/>
    </source>
</evidence>
<keyword evidence="1 3" id="KW-0863">Zinc-finger</keyword>
<name>A0A9D4P420_DERFA</name>
<feature type="region of interest" description="Disordered" evidence="4">
    <location>
        <begin position="1"/>
        <end position="21"/>
    </location>
</feature>
<dbReference type="EMBL" id="SDOV01000003">
    <property type="protein sequence ID" value="KAH7643197.1"/>
    <property type="molecule type" value="Genomic_DNA"/>
</dbReference>
<evidence type="ECO:0000313" key="6">
    <source>
        <dbReference type="EMBL" id="KAH7643197.1"/>
    </source>
</evidence>
<dbReference type="Proteomes" id="UP000828236">
    <property type="component" value="Unassembled WGS sequence"/>
</dbReference>
<evidence type="ECO:0000256" key="3">
    <source>
        <dbReference type="PROSITE-ProRule" id="PRU00175"/>
    </source>
</evidence>
<dbReference type="AlphaFoldDB" id="A0A9D4P420"/>
<organism evidence="6">
    <name type="scientific">Dermatophagoides farinae</name>
    <name type="common">American house dust mite</name>
    <dbReference type="NCBI Taxonomy" id="6954"/>
    <lineage>
        <taxon>Eukaryota</taxon>
        <taxon>Metazoa</taxon>
        <taxon>Ecdysozoa</taxon>
        <taxon>Arthropoda</taxon>
        <taxon>Chelicerata</taxon>
        <taxon>Arachnida</taxon>
        <taxon>Acari</taxon>
        <taxon>Acariformes</taxon>
        <taxon>Sarcoptiformes</taxon>
        <taxon>Astigmata</taxon>
        <taxon>Psoroptidia</taxon>
        <taxon>Analgoidea</taxon>
        <taxon>Pyroglyphidae</taxon>
        <taxon>Dermatophagoidinae</taxon>
        <taxon>Dermatophagoides</taxon>
    </lineage>
</organism>
<evidence type="ECO:0000259" key="5">
    <source>
        <dbReference type="PROSITE" id="PS50089"/>
    </source>
</evidence>
<protein>
    <recommendedName>
        <fullName evidence="5">RING-type domain-containing protein</fullName>
    </recommendedName>
</protein>
<evidence type="ECO:0000256" key="4">
    <source>
        <dbReference type="SAM" id="MobiDB-lite"/>
    </source>
</evidence>
<dbReference type="InterPro" id="IPR013083">
    <property type="entry name" value="Znf_RING/FYVE/PHD"/>
</dbReference>
<keyword evidence="2" id="KW-0862">Zinc</keyword>
<reference evidence="6" key="2">
    <citation type="journal article" date="2021" name="World Allergy Organ. J.">
        <title>Chromosome-level assembly of Dermatophagoides farinae genome and transcriptome reveals two novel allergens Der f 37 and Der f 39.</title>
        <authorList>
            <person name="Chen J."/>
            <person name="Cai Z."/>
            <person name="Fan D."/>
            <person name="Hu J."/>
            <person name="Hou Y."/>
            <person name="He Y."/>
            <person name="Zhang Z."/>
            <person name="Zhao Z."/>
            <person name="Gao P."/>
            <person name="Hu W."/>
            <person name="Sun J."/>
            <person name="Li J."/>
            <person name="Ji K."/>
        </authorList>
    </citation>
    <scope>NUCLEOTIDE SEQUENCE</scope>
    <source>
        <strain evidence="6">JKM2019</strain>
    </source>
</reference>
<accession>A0A9D4P420</accession>
<dbReference type="PROSITE" id="PS50089">
    <property type="entry name" value="ZF_RING_2"/>
    <property type="match status" value="1"/>
</dbReference>
<dbReference type="Gene3D" id="3.30.40.10">
    <property type="entry name" value="Zinc/RING finger domain, C3HC4 (zinc finger)"/>
    <property type="match status" value="1"/>
</dbReference>
<comment type="caution">
    <text evidence="6">The sequence shown here is derived from an EMBL/GenBank/DDBJ whole genome shotgun (WGS) entry which is preliminary data.</text>
</comment>
<proteinExistence type="predicted"/>
<gene>
    <name evidence="6" type="ORF">HUG17_9888</name>
</gene>
<dbReference type="InterPro" id="IPR001841">
    <property type="entry name" value="Znf_RING"/>
</dbReference>
<sequence length="240" mass="28699">MTITRRNNNNHQKSINQHLSPEQESIREILRNFCCPFNEDGNCRYIHRPEYCNFSHPNHAEESSYKRLPSFLCIFNLMKKCHYVVFGDKPRCSDGFHLDAHDLFNLEQFEIENQRAIVEKICEKQFHNKRCWALHENCSHFACITCMRKWRERSHLCPMCRVQSDRYIWSNSHRIYDENHKKSLFENHGHRQIVKDPPISVPRAEPLNFDDVEIIYSIEPDGNIVYLDLPPEDEFDDLFG</sequence>
<feature type="domain" description="RING-type" evidence="5">
    <location>
        <begin position="121"/>
        <end position="161"/>
    </location>
</feature>
<dbReference type="SUPFAM" id="SSF57850">
    <property type="entry name" value="RING/U-box"/>
    <property type="match status" value="1"/>
</dbReference>
<dbReference type="GO" id="GO:0008270">
    <property type="term" value="F:zinc ion binding"/>
    <property type="evidence" value="ECO:0007669"/>
    <property type="project" value="UniProtKB-KW"/>
</dbReference>